<protein>
    <submittedName>
        <fullName evidence="3">Heme-binding protein</fullName>
    </submittedName>
</protein>
<organism evidence="4 5">
    <name type="scientific">Mycolicibacterium iranicum</name>
    <name type="common">Mycobacterium iranicum</name>
    <dbReference type="NCBI Taxonomy" id="912594"/>
    <lineage>
        <taxon>Bacteria</taxon>
        <taxon>Bacillati</taxon>
        <taxon>Actinomycetota</taxon>
        <taxon>Actinomycetes</taxon>
        <taxon>Mycobacteriales</taxon>
        <taxon>Mycobacteriaceae</taxon>
        <taxon>Mycolicibacterium</taxon>
    </lineage>
</organism>
<feature type="chain" id="PRO_5010874566" evidence="1">
    <location>
        <begin position="26"/>
        <end position="119"/>
    </location>
</feature>
<dbReference type="EMBL" id="JAPQYE010000026">
    <property type="protein sequence ID" value="MCZ0732204.1"/>
    <property type="molecule type" value="Genomic_DNA"/>
</dbReference>
<feature type="signal peptide" evidence="1">
    <location>
        <begin position="1"/>
        <end position="25"/>
    </location>
</feature>
<evidence type="ECO:0000256" key="1">
    <source>
        <dbReference type="SAM" id="SignalP"/>
    </source>
</evidence>
<feature type="domain" description="Haemophore haem-binding" evidence="2">
    <location>
        <begin position="35"/>
        <end position="110"/>
    </location>
</feature>
<dbReference type="NCBIfam" id="TIGR04529">
    <property type="entry name" value="MTB_hemophore"/>
    <property type="match status" value="1"/>
</dbReference>
<dbReference type="InterPro" id="IPR032407">
    <property type="entry name" value="MHB"/>
</dbReference>
<evidence type="ECO:0000313" key="6">
    <source>
        <dbReference type="Proteomes" id="UP001084650"/>
    </source>
</evidence>
<dbReference type="Gene3D" id="1.20.20.20">
    <property type="entry name" value="Haemophore, haem-binding domain"/>
    <property type="match status" value="1"/>
</dbReference>
<evidence type="ECO:0000259" key="2">
    <source>
        <dbReference type="Pfam" id="PF16525"/>
    </source>
</evidence>
<dbReference type="AlphaFoldDB" id="A0A1X1WYE3"/>
<gene>
    <name evidence="4" type="ORF">AWC12_03745</name>
    <name evidence="3" type="ORF">OY187_29550</name>
</gene>
<dbReference type="GO" id="GO:0020037">
    <property type="term" value="F:heme binding"/>
    <property type="evidence" value="ECO:0007669"/>
    <property type="project" value="InterPro"/>
</dbReference>
<sequence>MSVLVRSASAMVLAGAALLGSSAIAASQPPPPAQNCSLADQAGILSGVSASLSAYMFTHPDANWFFTSLRGLPPEERRAKVDSYLDMNPHTAAELQGIRQPMTDFRARCGLPPAGMPDA</sequence>
<reference evidence="3" key="2">
    <citation type="submission" date="2022-12" db="EMBL/GenBank/DDBJ databases">
        <title>Whole genome sequence of Mycolicibacterium iranicum strain SBH312.</title>
        <authorList>
            <person name="Jani J."/>
            <person name="Arifin Mustapha Z."/>
            <person name="Ahmed K."/>
            <person name="Kai Ling C."/>
        </authorList>
    </citation>
    <scope>NUCLEOTIDE SEQUENCE</scope>
    <source>
        <strain evidence="3">SBH312</strain>
    </source>
</reference>
<proteinExistence type="predicted"/>
<dbReference type="Proteomes" id="UP001084650">
    <property type="component" value="Unassembled WGS sequence"/>
</dbReference>
<dbReference type="Pfam" id="PF16525">
    <property type="entry name" value="MHB"/>
    <property type="match status" value="1"/>
</dbReference>
<dbReference type="EMBL" id="LQPC01000015">
    <property type="protein sequence ID" value="ORV91503.1"/>
    <property type="molecule type" value="Genomic_DNA"/>
</dbReference>
<name>A0A1X1WYE3_MYCIR</name>
<evidence type="ECO:0000313" key="3">
    <source>
        <dbReference type="EMBL" id="MCZ0732204.1"/>
    </source>
</evidence>
<comment type="caution">
    <text evidence="4">The sequence shown here is derived from an EMBL/GenBank/DDBJ whole genome shotgun (WGS) entry which is preliminary data.</text>
</comment>
<evidence type="ECO:0000313" key="4">
    <source>
        <dbReference type="EMBL" id="ORV91503.1"/>
    </source>
</evidence>
<dbReference type="Proteomes" id="UP000193622">
    <property type="component" value="Unassembled WGS sequence"/>
</dbReference>
<keyword evidence="1" id="KW-0732">Signal</keyword>
<reference evidence="4 5" key="1">
    <citation type="submission" date="2016-01" db="EMBL/GenBank/DDBJ databases">
        <title>The new phylogeny of the genus Mycobacterium.</title>
        <authorList>
            <person name="Tarcisio F."/>
            <person name="Conor M."/>
            <person name="Antonella G."/>
            <person name="Elisabetta G."/>
            <person name="Giulia F.S."/>
            <person name="Sara T."/>
            <person name="Anna F."/>
            <person name="Clotilde B."/>
            <person name="Roberto B."/>
            <person name="Veronica D.S."/>
            <person name="Fabio R."/>
            <person name="Monica P."/>
            <person name="Olivier J."/>
            <person name="Enrico T."/>
            <person name="Nicola S."/>
        </authorList>
    </citation>
    <scope>NUCLEOTIDE SEQUENCE [LARGE SCALE GENOMIC DNA]</scope>
    <source>
        <strain evidence="4 5">DSM 45541</strain>
    </source>
</reference>
<keyword evidence="6" id="KW-1185">Reference proteome</keyword>
<dbReference type="InterPro" id="IPR038378">
    <property type="entry name" value="MHB_sf"/>
</dbReference>
<dbReference type="RefSeq" id="WP_024449584.1">
    <property type="nucleotide sequence ID" value="NZ_JAPQYE010000026.1"/>
</dbReference>
<accession>A0A1X1WYE3</accession>
<evidence type="ECO:0000313" key="5">
    <source>
        <dbReference type="Proteomes" id="UP000193622"/>
    </source>
</evidence>